<keyword evidence="2" id="KW-1185">Reference proteome</keyword>
<comment type="caution">
    <text evidence="1">The sequence shown here is derived from an EMBL/GenBank/DDBJ whole genome shotgun (WGS) entry which is preliminary data.</text>
</comment>
<gene>
    <name evidence="1" type="ORF">AN2V17_03710</name>
</gene>
<protein>
    <submittedName>
        <fullName evidence="1">5'-nucleotidase C-terminal domain-containing protein</fullName>
    </submittedName>
</protein>
<dbReference type="EMBL" id="BTPU01000005">
    <property type="protein sequence ID" value="GMQ61143.1"/>
    <property type="molecule type" value="Genomic_DNA"/>
</dbReference>
<evidence type="ECO:0000313" key="2">
    <source>
        <dbReference type="Proteomes" id="UP001374599"/>
    </source>
</evidence>
<organism evidence="1 2">
    <name type="scientific">Vallitalea maricola</name>
    <dbReference type="NCBI Taxonomy" id="3074433"/>
    <lineage>
        <taxon>Bacteria</taxon>
        <taxon>Bacillati</taxon>
        <taxon>Bacillota</taxon>
        <taxon>Clostridia</taxon>
        <taxon>Lachnospirales</taxon>
        <taxon>Vallitaleaceae</taxon>
        <taxon>Vallitalea</taxon>
    </lineage>
</organism>
<dbReference type="Proteomes" id="UP001374599">
    <property type="component" value="Unassembled WGS sequence"/>
</dbReference>
<proteinExistence type="predicted"/>
<sequence length="669" mass="75570">MKIRKPFTLLVVVLMLVSIFATSALANEVYTVKPGDVLWKIAEKYDITWEKLAEVNELTNPHLIYPEQKLEIPDETETVTEVEEEIAEGKKVTILGTSDVHGRIYAYEYATDSPDADAGFAKLQTLIKQEKAEAPNAILLDCGDTVQDNSAELFNDLPIHPMVQAMNTMGYDVWTLGNHEFNFDKSFLDRNIEAFNNTVLAANIYKTDDTRFVEPYKIFEKDGIRIAVVGLLPPHVPRWEASSPQHFEGLSFTQPLEEAKKVVKELEGKYDVLVGAFHIGPDGEYGSQGALEIAEAVPEFDVIFCGHAHSKFSDKEANGVKLIEPGCYGWALAKAEITLDESQDGYVVKDVTVENIETNEIEEDKEILSEFEFVHKKSVEDANIVVGHIEDDYVKNVDYITGEAKVTTMPTAQIEDTPLMDLINEVQLFYTDAQISSAAAFKNDMNLVKGDFKKKDVANIYKYSNTLMGVNITGENLKKYMEWSVSYYNTYTEGDVTVSFNPDIRGYNYDMFAGVNYDIDISKEPNNRITNLTFNGEPVKDDETYKLAVNNYRFGTLKGLELVTDEDVYYDSYETMQDAGRIRELIIKYIKEEKEGKAVPTVDNNWKIIGIDLESPYKDTVYEMIKNGDLTIPRSEDGRTPNVKSINVNELIEEGQLEENRVEELPKAS</sequence>
<reference evidence="1" key="1">
    <citation type="submission" date="2023-09" db="EMBL/GenBank/DDBJ databases">
        <title>Vallitalea sediminicola and Vallitalea maricola sp. nov., anaerobic bacteria isolated from marine sediment.</title>
        <authorList>
            <person name="Hirano S."/>
            <person name="Maeda A."/>
            <person name="Terahara T."/>
            <person name="Mori K."/>
            <person name="Hamada M."/>
            <person name="Matsumoto R."/>
            <person name="Kobayashi T."/>
        </authorList>
    </citation>
    <scope>NUCLEOTIDE SEQUENCE</scope>
    <source>
        <strain evidence="1">AN17-2</strain>
    </source>
</reference>
<evidence type="ECO:0000313" key="1">
    <source>
        <dbReference type="EMBL" id="GMQ61143.1"/>
    </source>
</evidence>
<name>A0ACB5UEZ3_9FIRM</name>
<accession>A0ACB5UEZ3</accession>